<comment type="caution">
    <text evidence="1">The sequence shown here is derived from an EMBL/GenBank/DDBJ whole genome shotgun (WGS) entry which is preliminary data.</text>
</comment>
<evidence type="ECO:0000313" key="4">
    <source>
        <dbReference type="Proteomes" id="UP001185631"/>
    </source>
</evidence>
<dbReference type="Pfam" id="PF10078">
    <property type="entry name" value="DUF2316"/>
    <property type="match status" value="1"/>
</dbReference>
<dbReference type="RefSeq" id="WP_269946075.1">
    <property type="nucleotide sequence ID" value="NZ_JAKMUU010000002.1"/>
</dbReference>
<evidence type="ECO:0000313" key="3">
    <source>
        <dbReference type="Proteomes" id="UP001146430"/>
    </source>
</evidence>
<evidence type="ECO:0000313" key="1">
    <source>
        <dbReference type="EMBL" id="MCZ9306866.1"/>
    </source>
</evidence>
<dbReference type="AlphaFoldDB" id="A0A9X3M9T0"/>
<dbReference type="InterPro" id="IPR018757">
    <property type="entry name" value="DUF2316"/>
</dbReference>
<sequence length="97" mass="10614">MSLSPAEVQATSRELHALRDALPLADAPIESALGYAPGGLQAALDIQSSPIEVWRTRDYLVSLARAYGAPIPHFSRLSDAMRSRAQHWFGSWDVPEV</sequence>
<name>A0A9X3M9T0_9CORY</name>
<dbReference type="Proteomes" id="UP001185631">
    <property type="component" value="Unassembled WGS sequence"/>
</dbReference>
<protein>
    <submittedName>
        <fullName evidence="1">DUF2316 family protein</fullName>
    </submittedName>
</protein>
<keyword evidence="4" id="KW-1185">Reference proteome</keyword>
<accession>A0A9X3M9T0</accession>
<organism evidence="1 3">
    <name type="scientific">Corynebacterium curieae</name>
    <dbReference type="NCBI Taxonomy" id="2913500"/>
    <lineage>
        <taxon>Bacteria</taxon>
        <taxon>Bacillati</taxon>
        <taxon>Actinomycetota</taxon>
        <taxon>Actinomycetes</taxon>
        <taxon>Mycobacteriales</taxon>
        <taxon>Corynebacteriaceae</taxon>
        <taxon>Corynebacterium</taxon>
    </lineage>
</organism>
<dbReference type="Proteomes" id="UP001146430">
    <property type="component" value="Unassembled WGS sequence"/>
</dbReference>
<gene>
    <name evidence="1" type="ORF">L8V01_05155</name>
    <name evidence="2" type="ORF">RAE13_04700</name>
</gene>
<proteinExistence type="predicted"/>
<evidence type="ECO:0000313" key="2">
    <source>
        <dbReference type="EMBL" id="MDV2423716.1"/>
    </source>
</evidence>
<reference evidence="1" key="1">
    <citation type="submission" date="2022-02" db="EMBL/GenBank/DDBJ databases">
        <title>Corynebacterium sp. from urogenital microbiome.</title>
        <authorList>
            <person name="Cappelli E.A."/>
            <person name="Ribeiro T.G."/>
            <person name="Peixe L."/>
        </authorList>
    </citation>
    <scope>NUCLEOTIDE SEQUENCE</scope>
    <source>
        <strain evidence="1">C8Ua_181</strain>
    </source>
</reference>
<reference evidence="2 4" key="2">
    <citation type="submission" date="2023-08" db="EMBL/GenBank/DDBJ databases">
        <title>Genomic characterization of the C. tuberculostearicum species complex, a ubiquitous member of the human skin microbiome.</title>
        <authorList>
            <person name="Ahmed N."/>
            <person name="Deming C."/>
            <person name="Conlan S."/>
            <person name="Segre J."/>
        </authorList>
    </citation>
    <scope>NUCLEOTIDE SEQUENCE [LARGE SCALE GENOMIC DNA]</scope>
    <source>
        <strain evidence="2 4">CTNIH19</strain>
    </source>
</reference>
<dbReference type="EMBL" id="JAVBID010000004">
    <property type="protein sequence ID" value="MDV2423716.1"/>
    <property type="molecule type" value="Genomic_DNA"/>
</dbReference>
<dbReference type="EMBL" id="JAKMUU010000002">
    <property type="protein sequence ID" value="MCZ9306866.1"/>
    <property type="molecule type" value="Genomic_DNA"/>
</dbReference>